<evidence type="ECO:0000256" key="1">
    <source>
        <dbReference type="ARBA" id="ARBA00022729"/>
    </source>
</evidence>
<gene>
    <name evidence="4" type="ORF">BN741_00249</name>
</gene>
<dbReference type="Pfam" id="PF13505">
    <property type="entry name" value="OMP_b-brl"/>
    <property type="match status" value="1"/>
</dbReference>
<name>R7H6P1_9BACT</name>
<dbReference type="AlphaFoldDB" id="R7H6P1"/>
<feature type="chain" id="PRO_5004435057" description="Outer membrane protein beta-barrel domain-containing protein" evidence="2">
    <location>
        <begin position="20"/>
        <end position="186"/>
    </location>
</feature>
<dbReference type="InterPro" id="IPR011250">
    <property type="entry name" value="OMP/PagP_B-barrel"/>
</dbReference>
<evidence type="ECO:0000259" key="3">
    <source>
        <dbReference type="Pfam" id="PF13505"/>
    </source>
</evidence>
<dbReference type="Gene3D" id="2.40.160.20">
    <property type="match status" value="1"/>
</dbReference>
<protein>
    <recommendedName>
        <fullName evidence="3">Outer membrane protein beta-barrel domain-containing protein</fullName>
    </recommendedName>
</protein>
<feature type="domain" description="Outer membrane protein beta-barrel" evidence="3">
    <location>
        <begin position="8"/>
        <end position="186"/>
    </location>
</feature>
<dbReference type="STRING" id="1263103.BN741_00249"/>
<sequence>MKKLLLTLACAMTSLFASAQAKTAAVGLNLNYGTEIESLGLGVKGSYCFTDHIRGEASFNYFFPKDHFTMWEINANAHYLFNIGDKFKVYPLVGLTYVHGHWSNKYSVGGGGDFGDGVWGWGAPMRKANSEISVKESYNTGKFGVNLGGGAQYDLTDHLMLNFEVKYSLVSDLDQCVISLGAAYKF</sequence>
<accession>R7H6P1</accession>
<evidence type="ECO:0000256" key="2">
    <source>
        <dbReference type="SAM" id="SignalP"/>
    </source>
</evidence>
<dbReference type="Proteomes" id="UP000018072">
    <property type="component" value="Unassembled WGS sequence"/>
</dbReference>
<organism evidence="4">
    <name type="scientific">Leyella stercorea CAG:629</name>
    <dbReference type="NCBI Taxonomy" id="1263103"/>
    <lineage>
        <taxon>Bacteria</taxon>
        <taxon>Pseudomonadati</taxon>
        <taxon>Bacteroidota</taxon>
        <taxon>Bacteroidia</taxon>
        <taxon>Bacteroidales</taxon>
        <taxon>Prevotellaceae</taxon>
        <taxon>Leyella</taxon>
    </lineage>
</organism>
<dbReference type="InterPro" id="IPR027385">
    <property type="entry name" value="Beta-barrel_OMP"/>
</dbReference>
<dbReference type="RefSeq" id="WP_022429556.1">
    <property type="nucleotide sequence ID" value="NZ_FR899155.1"/>
</dbReference>
<keyword evidence="1 2" id="KW-0732">Signal</keyword>
<feature type="signal peptide" evidence="2">
    <location>
        <begin position="1"/>
        <end position="19"/>
    </location>
</feature>
<dbReference type="SUPFAM" id="SSF56925">
    <property type="entry name" value="OMPA-like"/>
    <property type="match status" value="1"/>
</dbReference>
<proteinExistence type="predicted"/>
<evidence type="ECO:0000313" key="4">
    <source>
        <dbReference type="EMBL" id="CDE34663.1"/>
    </source>
</evidence>
<dbReference type="EMBL" id="CBIT010000255">
    <property type="protein sequence ID" value="CDE34663.1"/>
    <property type="molecule type" value="Genomic_DNA"/>
</dbReference>
<comment type="caution">
    <text evidence="4">The sequence shown here is derived from an EMBL/GenBank/DDBJ whole genome shotgun (WGS) entry which is preliminary data.</text>
</comment>
<reference evidence="4" key="1">
    <citation type="submission" date="2012-11" db="EMBL/GenBank/DDBJ databases">
        <title>Dependencies among metagenomic species, viruses, plasmids and units of genetic variation.</title>
        <authorList>
            <person name="Nielsen H.B."/>
            <person name="Almeida M."/>
            <person name="Juncker A.S."/>
            <person name="Rasmussen S."/>
            <person name="Li J."/>
            <person name="Sunagawa S."/>
            <person name="Plichta D."/>
            <person name="Gautier L."/>
            <person name="Le Chatelier E."/>
            <person name="Peletier E."/>
            <person name="Bonde I."/>
            <person name="Nielsen T."/>
            <person name="Manichanh C."/>
            <person name="Arumugam M."/>
            <person name="Batto J."/>
            <person name="Santos M.B.Q.D."/>
            <person name="Blom N."/>
            <person name="Borruel N."/>
            <person name="Burgdorf K.S."/>
            <person name="Boumezbeur F."/>
            <person name="Casellas F."/>
            <person name="Dore J."/>
            <person name="Guarner F."/>
            <person name="Hansen T."/>
            <person name="Hildebrand F."/>
            <person name="Kaas R.S."/>
            <person name="Kennedy S."/>
            <person name="Kristiansen K."/>
            <person name="Kultima J.R."/>
            <person name="Leonard P."/>
            <person name="Levenez F."/>
            <person name="Lund O."/>
            <person name="Moumen B."/>
            <person name="Le Paslier D."/>
            <person name="Pons N."/>
            <person name="Pedersen O."/>
            <person name="Prifti E."/>
            <person name="Qin J."/>
            <person name="Raes J."/>
            <person name="Tap J."/>
            <person name="Tims S."/>
            <person name="Ussery D.W."/>
            <person name="Yamada T."/>
            <person name="MetaHit consortium"/>
            <person name="Renault P."/>
            <person name="Sicheritz-Ponten T."/>
            <person name="Bork P."/>
            <person name="Wang J."/>
            <person name="Brunak S."/>
            <person name="Ehrlich S.D."/>
        </authorList>
    </citation>
    <scope>NUCLEOTIDE SEQUENCE [LARGE SCALE GENOMIC DNA]</scope>
</reference>